<dbReference type="EMBL" id="JBHSMQ010000012">
    <property type="protein sequence ID" value="MFC5457696.1"/>
    <property type="molecule type" value="Genomic_DNA"/>
</dbReference>
<dbReference type="Gene3D" id="2.40.420.20">
    <property type="match status" value="1"/>
</dbReference>
<dbReference type="PANTHER" id="PTHR30469">
    <property type="entry name" value="MULTIDRUG RESISTANCE PROTEIN MDTA"/>
    <property type="match status" value="1"/>
</dbReference>
<proteinExistence type="inferred from homology"/>
<evidence type="ECO:0000259" key="3">
    <source>
        <dbReference type="Pfam" id="PF25954"/>
    </source>
</evidence>
<dbReference type="RefSeq" id="WP_377171290.1">
    <property type="nucleotide sequence ID" value="NZ_JBHSMQ010000012.1"/>
</dbReference>
<comment type="similarity">
    <text evidence="1">Belongs to the membrane fusion protein (MFP) (TC 8.A.1) family.</text>
</comment>
<evidence type="ECO:0000313" key="6">
    <source>
        <dbReference type="EMBL" id="MFC5457696.1"/>
    </source>
</evidence>
<organism evidence="6 7">
    <name type="scientific">Prosthecobacter fluviatilis</name>
    <dbReference type="NCBI Taxonomy" id="445931"/>
    <lineage>
        <taxon>Bacteria</taxon>
        <taxon>Pseudomonadati</taxon>
        <taxon>Verrucomicrobiota</taxon>
        <taxon>Verrucomicrobiia</taxon>
        <taxon>Verrucomicrobiales</taxon>
        <taxon>Verrucomicrobiaceae</taxon>
        <taxon>Prosthecobacter</taxon>
    </lineage>
</organism>
<feature type="domain" description="YknX-like C-terminal permuted SH3-like" evidence="5">
    <location>
        <begin position="296"/>
        <end position="359"/>
    </location>
</feature>
<dbReference type="Pfam" id="PF25954">
    <property type="entry name" value="Beta-barrel_RND_2"/>
    <property type="match status" value="1"/>
</dbReference>
<accession>A0ABW0KZ60</accession>
<dbReference type="Pfam" id="PF25973">
    <property type="entry name" value="BSH_CzcB"/>
    <property type="match status" value="1"/>
</dbReference>
<comment type="caution">
    <text evidence="6">The sequence shown here is derived from an EMBL/GenBank/DDBJ whole genome shotgun (WGS) entry which is preliminary data.</text>
</comment>
<feature type="domain" description="CzcB-like barrel-sandwich hybrid" evidence="4">
    <location>
        <begin position="71"/>
        <end position="211"/>
    </location>
</feature>
<dbReference type="PROSITE" id="PS51257">
    <property type="entry name" value="PROKAR_LIPOPROTEIN"/>
    <property type="match status" value="1"/>
</dbReference>
<dbReference type="InterPro" id="IPR058647">
    <property type="entry name" value="BSH_CzcB-like"/>
</dbReference>
<gene>
    <name evidence="6" type="ORF">ACFQDI_22700</name>
</gene>
<name>A0ABW0KZ60_9BACT</name>
<evidence type="ECO:0000256" key="1">
    <source>
        <dbReference type="ARBA" id="ARBA00009477"/>
    </source>
</evidence>
<dbReference type="Proteomes" id="UP001596052">
    <property type="component" value="Unassembled WGS sequence"/>
</dbReference>
<feature type="coiled-coil region" evidence="2">
    <location>
        <begin position="103"/>
        <end position="130"/>
    </location>
</feature>
<dbReference type="PANTHER" id="PTHR30469:SF33">
    <property type="entry name" value="SLR1207 PROTEIN"/>
    <property type="match status" value="1"/>
</dbReference>
<dbReference type="InterPro" id="IPR006143">
    <property type="entry name" value="RND_pump_MFP"/>
</dbReference>
<feature type="domain" description="CusB-like beta-barrel" evidence="3">
    <location>
        <begin position="219"/>
        <end position="289"/>
    </location>
</feature>
<keyword evidence="2" id="KW-0175">Coiled coil</keyword>
<keyword evidence="7" id="KW-1185">Reference proteome</keyword>
<dbReference type="InterPro" id="IPR058792">
    <property type="entry name" value="Beta-barrel_RND_2"/>
</dbReference>
<dbReference type="Pfam" id="PF25989">
    <property type="entry name" value="YknX_C"/>
    <property type="match status" value="1"/>
</dbReference>
<dbReference type="Gene3D" id="1.10.287.470">
    <property type="entry name" value="Helix hairpin bin"/>
    <property type="match status" value="1"/>
</dbReference>
<evidence type="ECO:0000313" key="7">
    <source>
        <dbReference type="Proteomes" id="UP001596052"/>
    </source>
</evidence>
<dbReference type="InterPro" id="IPR058637">
    <property type="entry name" value="YknX-like_C"/>
</dbReference>
<evidence type="ECO:0000259" key="4">
    <source>
        <dbReference type="Pfam" id="PF25973"/>
    </source>
</evidence>
<dbReference type="Gene3D" id="2.40.50.100">
    <property type="match status" value="1"/>
</dbReference>
<evidence type="ECO:0000259" key="5">
    <source>
        <dbReference type="Pfam" id="PF25989"/>
    </source>
</evidence>
<dbReference type="NCBIfam" id="TIGR01730">
    <property type="entry name" value="RND_mfp"/>
    <property type="match status" value="1"/>
</dbReference>
<dbReference type="Gene3D" id="2.40.30.170">
    <property type="match status" value="1"/>
</dbReference>
<dbReference type="SUPFAM" id="SSF111369">
    <property type="entry name" value="HlyD-like secretion proteins"/>
    <property type="match status" value="1"/>
</dbReference>
<reference evidence="7" key="1">
    <citation type="journal article" date="2019" name="Int. J. Syst. Evol. Microbiol.">
        <title>The Global Catalogue of Microorganisms (GCM) 10K type strain sequencing project: providing services to taxonomists for standard genome sequencing and annotation.</title>
        <authorList>
            <consortium name="The Broad Institute Genomics Platform"/>
            <consortium name="The Broad Institute Genome Sequencing Center for Infectious Disease"/>
            <person name="Wu L."/>
            <person name="Ma J."/>
        </authorList>
    </citation>
    <scope>NUCLEOTIDE SEQUENCE [LARGE SCALE GENOMIC DNA]</scope>
    <source>
        <strain evidence="7">CGMCC 4.1469</strain>
    </source>
</reference>
<sequence>MTPIFRNCYHVLVFGVLAGSFTGCGKAPAAAAPAAEMKAPEPVSVKTAAAHEEPMPRYLRLTGEITAAQNAAVAADTAGKVMETPVERGSAVKAGDVLVQLDSRTATLNLAEAEANVVQAKSKLDLAESEVKRNAPLAQMKAVAETDFARIKADRDSAAASLAAAEARRDMSRKTLGDTTIRAPFDGTVAERFVTAGEYVMADSKVARVVDLQHLRLLVNVAEPSVGLIREGQKVEFSVAPYPGEVFTGVVKFIGAAVRAETRDLQVEAEVVNTDGRLRPGLFAEARLSLPPQKTVTVPVSAVRTDGSSQKVWVLEAGRLDERLVETGESDKERVEIRRGVKKGESVVLSPGADAADGVPAKPAA</sequence>
<evidence type="ECO:0000256" key="2">
    <source>
        <dbReference type="SAM" id="Coils"/>
    </source>
</evidence>
<protein>
    <submittedName>
        <fullName evidence="6">Efflux RND transporter periplasmic adaptor subunit</fullName>
    </submittedName>
</protein>